<keyword evidence="3" id="KW-1185">Reference proteome</keyword>
<dbReference type="CDD" id="cd03801">
    <property type="entry name" value="GT4_PimA-like"/>
    <property type="match status" value="1"/>
</dbReference>
<evidence type="ECO:0000259" key="1">
    <source>
        <dbReference type="Pfam" id="PF00534"/>
    </source>
</evidence>
<dbReference type="Gene3D" id="3.40.50.2000">
    <property type="entry name" value="Glycogen Phosphorylase B"/>
    <property type="match status" value="2"/>
</dbReference>
<dbReference type="InterPro" id="IPR001296">
    <property type="entry name" value="Glyco_trans_1"/>
</dbReference>
<dbReference type="PANTHER" id="PTHR45947">
    <property type="entry name" value="SULFOQUINOVOSYL TRANSFERASE SQD2"/>
    <property type="match status" value="1"/>
</dbReference>
<name>A0ABU8BFF8_9BRAD</name>
<protein>
    <submittedName>
        <fullName evidence="2">Glycosyltransferase involved in cell wall biosynthesis</fullName>
    </submittedName>
</protein>
<dbReference type="RefSeq" id="WP_334483271.1">
    <property type="nucleotide sequence ID" value="NZ_JAZHRV010000001.1"/>
</dbReference>
<comment type="caution">
    <text evidence="2">The sequence shown here is derived from an EMBL/GenBank/DDBJ whole genome shotgun (WGS) entry which is preliminary data.</text>
</comment>
<dbReference type="EMBL" id="JAZHRV010000001">
    <property type="protein sequence ID" value="MEH2557281.1"/>
    <property type="molecule type" value="Genomic_DNA"/>
</dbReference>
<gene>
    <name evidence="2" type="ORF">V1286_004810</name>
</gene>
<accession>A0ABU8BFF8</accession>
<evidence type="ECO:0000313" key="2">
    <source>
        <dbReference type="EMBL" id="MEH2557281.1"/>
    </source>
</evidence>
<dbReference type="SUPFAM" id="SSF53756">
    <property type="entry name" value="UDP-Glycosyltransferase/glycogen phosphorylase"/>
    <property type="match status" value="1"/>
</dbReference>
<dbReference type="Pfam" id="PF00534">
    <property type="entry name" value="Glycos_transf_1"/>
    <property type="match status" value="1"/>
</dbReference>
<feature type="domain" description="Glycosyl transferase family 1" evidence="1">
    <location>
        <begin position="246"/>
        <end position="403"/>
    </location>
</feature>
<dbReference type="PANTHER" id="PTHR45947:SF3">
    <property type="entry name" value="SULFOQUINOVOSYL TRANSFERASE SQD2"/>
    <property type="match status" value="1"/>
</dbReference>
<dbReference type="InterPro" id="IPR050194">
    <property type="entry name" value="Glycosyltransferase_grp1"/>
</dbReference>
<dbReference type="Proteomes" id="UP001364224">
    <property type="component" value="Unassembled WGS sequence"/>
</dbReference>
<proteinExistence type="predicted"/>
<sequence length="441" mass="48761">MNGRKEAVARRLRVLILAEAANPEWTSVPLIGWSLTNALSKVADVHLVTQVRNKAALLRKGWIEGEAFTAIDNEGIVAPLHSMATRLRGGHNQAWTTVMAFTAFAYYSFELQVWKRFRRQLIAGEFDVVHRITPLSPTTQSLLAAKLARHNVPFVLGPLNGGVPWPKGFRHRQYAEKEFLSHIRPLYRLMPAYRSTRKNSAAIISGSRFTQSELPDWVRQKSIFIPENGVDSDLFSNFRKENSSLPLQAAFVGRLVPYKGADILIEAARPFLEAGSLKLHIIGDGPQKPLLHQRVEALGLQESVVFHGWVPHADIQAKLRSCDFLGLPSIREFGGGVVVEAMALGVTPIVADYGGPADLVDDKTGIRVRFSDEASLTAGFRSAIGSVIQAPELLNELGSAAREKVLQNLTWDAKARQMLRIYEAVRTGKQDLSTLGLRPAL</sequence>
<organism evidence="2 3">
    <name type="scientific">Bradyrhizobium algeriense</name>
    <dbReference type="NCBI Taxonomy" id="634784"/>
    <lineage>
        <taxon>Bacteria</taxon>
        <taxon>Pseudomonadati</taxon>
        <taxon>Pseudomonadota</taxon>
        <taxon>Alphaproteobacteria</taxon>
        <taxon>Hyphomicrobiales</taxon>
        <taxon>Nitrobacteraceae</taxon>
        <taxon>Bradyrhizobium</taxon>
    </lineage>
</organism>
<evidence type="ECO:0000313" key="3">
    <source>
        <dbReference type="Proteomes" id="UP001364224"/>
    </source>
</evidence>
<reference evidence="2 3" key="1">
    <citation type="submission" date="2024-02" db="EMBL/GenBank/DDBJ databases">
        <title>Adaptive strategies in a cosmopolitan and abundant soil bacterium.</title>
        <authorList>
            <person name="Carini P."/>
        </authorList>
    </citation>
    <scope>NUCLEOTIDE SEQUENCE [LARGE SCALE GENOMIC DNA]</scope>
    <source>
        <strain evidence="2 3">AZCC 1608</strain>
    </source>
</reference>